<feature type="coiled-coil region" evidence="2">
    <location>
        <begin position="295"/>
        <end position="322"/>
    </location>
</feature>
<sequence length="350" mass="39055">MVLAERSTEVTGAVKGPAPMAMEVPIPVLMMRMIRVGRDYQAVCPELEPIDQRRPELIADRALLVWSPTSDISDTKLKYYYSWKKTRARTSNGYGQEKVVTTTGTSSGKETLNLVVQIRNLIMTRRCMCNICVMDKTEVDYPPRYSARERASAGRRVPPHRSPRRQKSDKRPPAETPCVALRLPESDRHLSISKIPLKTAWVCLDPARDVKGKGGDAAGKGAPWHSHRRPPRTTRTDSAKPVRACQRGCCGPSGCGAKQQRTGCRAVFTSITMICRDGHRPAASATAHPAQSGLLNQGEAMLKAMDREIISLKRQVRQSRARSMTCVTVHKWFRYVDARCTHTCAAPDRY</sequence>
<evidence type="ECO:0000256" key="3">
    <source>
        <dbReference type="SAM" id="MobiDB-lite"/>
    </source>
</evidence>
<reference evidence="5 6" key="1">
    <citation type="journal article" date="2019" name="Commun. Biol.">
        <title>The bagworm genome reveals a unique fibroin gene that provides high tensile strength.</title>
        <authorList>
            <person name="Kono N."/>
            <person name="Nakamura H."/>
            <person name="Ohtoshi R."/>
            <person name="Tomita M."/>
            <person name="Numata K."/>
            <person name="Arakawa K."/>
        </authorList>
    </citation>
    <scope>NUCLEOTIDE SEQUENCE [LARGE SCALE GENOMIC DNA]</scope>
</reference>
<feature type="compositionally biased region" description="Basic residues" evidence="3">
    <location>
        <begin position="157"/>
        <end position="168"/>
    </location>
</feature>
<accession>A0A4C1SCK4</accession>
<evidence type="ECO:0000259" key="4">
    <source>
        <dbReference type="PROSITE" id="PS51156"/>
    </source>
</evidence>
<feature type="region of interest" description="Disordered" evidence="3">
    <location>
        <begin position="212"/>
        <end position="239"/>
    </location>
</feature>
<keyword evidence="2" id="KW-0175">Coiled coil</keyword>
<name>A0A4C1SCK4_EUMVA</name>
<gene>
    <name evidence="5" type="primary">CoRest</name>
    <name evidence="5" type="ORF">EVAR_99409_1</name>
</gene>
<comment type="caution">
    <text evidence="5">The sequence shown here is derived from an EMBL/GenBank/DDBJ whole genome shotgun (WGS) entry which is preliminary data.</text>
</comment>
<feature type="region of interest" description="Disordered" evidence="3">
    <location>
        <begin position="144"/>
        <end position="178"/>
    </location>
</feature>
<dbReference type="EMBL" id="BGZK01003228">
    <property type="protein sequence ID" value="GBO98927.1"/>
    <property type="molecule type" value="Genomic_DNA"/>
</dbReference>
<organism evidence="5 6">
    <name type="scientific">Eumeta variegata</name>
    <name type="common">Bagworm moth</name>
    <name type="synonym">Eumeta japonica</name>
    <dbReference type="NCBI Taxonomy" id="151549"/>
    <lineage>
        <taxon>Eukaryota</taxon>
        <taxon>Metazoa</taxon>
        <taxon>Ecdysozoa</taxon>
        <taxon>Arthropoda</taxon>
        <taxon>Hexapoda</taxon>
        <taxon>Insecta</taxon>
        <taxon>Pterygota</taxon>
        <taxon>Neoptera</taxon>
        <taxon>Endopterygota</taxon>
        <taxon>Lepidoptera</taxon>
        <taxon>Glossata</taxon>
        <taxon>Ditrysia</taxon>
        <taxon>Tineoidea</taxon>
        <taxon>Psychidae</taxon>
        <taxon>Oiketicinae</taxon>
        <taxon>Eumeta</taxon>
    </lineage>
</organism>
<evidence type="ECO:0000313" key="6">
    <source>
        <dbReference type="Proteomes" id="UP000299102"/>
    </source>
</evidence>
<dbReference type="PROSITE" id="PS51156">
    <property type="entry name" value="ELM2"/>
    <property type="match status" value="1"/>
</dbReference>
<dbReference type="Pfam" id="PF01448">
    <property type="entry name" value="ELM2"/>
    <property type="match status" value="1"/>
</dbReference>
<feature type="domain" description="ELM2" evidence="4">
    <location>
        <begin position="32"/>
        <end position="80"/>
    </location>
</feature>
<dbReference type="STRING" id="151549.A0A4C1SCK4"/>
<dbReference type="Proteomes" id="UP000299102">
    <property type="component" value="Unassembled WGS sequence"/>
</dbReference>
<keyword evidence="6" id="KW-1185">Reference proteome</keyword>
<keyword evidence="1" id="KW-0539">Nucleus</keyword>
<dbReference type="SMART" id="SM01189">
    <property type="entry name" value="ELM2"/>
    <property type="match status" value="1"/>
</dbReference>
<evidence type="ECO:0000256" key="1">
    <source>
        <dbReference type="ARBA" id="ARBA00023242"/>
    </source>
</evidence>
<proteinExistence type="predicted"/>
<dbReference type="InterPro" id="IPR000949">
    <property type="entry name" value="ELM2_dom"/>
</dbReference>
<evidence type="ECO:0000313" key="5">
    <source>
        <dbReference type="EMBL" id="GBO98927.1"/>
    </source>
</evidence>
<dbReference type="AlphaFoldDB" id="A0A4C1SCK4"/>
<protein>
    <submittedName>
        <fullName evidence="5">REST corepressor</fullName>
    </submittedName>
</protein>
<dbReference type="Gene3D" id="4.10.1240.50">
    <property type="match status" value="1"/>
</dbReference>
<evidence type="ECO:0000256" key="2">
    <source>
        <dbReference type="SAM" id="Coils"/>
    </source>
</evidence>
<dbReference type="OrthoDB" id="10064338at2759"/>